<reference evidence="2" key="1">
    <citation type="submission" date="2014-05" db="EMBL/GenBank/DDBJ databases">
        <authorList>
            <person name="Chronopoulou M."/>
        </authorList>
    </citation>
    <scope>NUCLEOTIDE SEQUENCE</scope>
    <source>
        <tissue evidence="2">Whole organism</tissue>
    </source>
</reference>
<feature type="signal peptide" evidence="1">
    <location>
        <begin position="1"/>
        <end position="18"/>
    </location>
</feature>
<protein>
    <submittedName>
        <fullName evidence="2">Uncharacterized protein</fullName>
    </submittedName>
</protein>
<keyword evidence="1" id="KW-0732">Signal</keyword>
<feature type="chain" id="PRO_5005488122" evidence="1">
    <location>
        <begin position="19"/>
        <end position="71"/>
    </location>
</feature>
<organism evidence="2">
    <name type="scientific">Lepeophtheirus salmonis</name>
    <name type="common">Salmon louse</name>
    <name type="synonym">Caligus salmonis</name>
    <dbReference type="NCBI Taxonomy" id="72036"/>
    <lineage>
        <taxon>Eukaryota</taxon>
        <taxon>Metazoa</taxon>
        <taxon>Ecdysozoa</taxon>
        <taxon>Arthropoda</taxon>
        <taxon>Crustacea</taxon>
        <taxon>Multicrustacea</taxon>
        <taxon>Hexanauplia</taxon>
        <taxon>Copepoda</taxon>
        <taxon>Siphonostomatoida</taxon>
        <taxon>Caligidae</taxon>
        <taxon>Lepeophtheirus</taxon>
    </lineage>
</organism>
<accession>A0A0K2TVA4</accession>
<name>A0A0K2TVA4_LEPSM</name>
<evidence type="ECO:0000313" key="2">
    <source>
        <dbReference type="EMBL" id="CDW29909.1"/>
    </source>
</evidence>
<dbReference type="EMBL" id="HACA01012548">
    <property type="protein sequence ID" value="CDW29909.1"/>
    <property type="molecule type" value="Transcribed_RNA"/>
</dbReference>
<evidence type="ECO:0000256" key="1">
    <source>
        <dbReference type="SAM" id="SignalP"/>
    </source>
</evidence>
<dbReference type="AlphaFoldDB" id="A0A0K2TVA4"/>
<proteinExistence type="predicted"/>
<sequence>MGIAGIRFSFCFKLLILSSKFTEFDIRDKGVSSMTDDGISPVNIREERVTDFTFLFLADTFGFGGFEGLLG</sequence>